<organism evidence="3 4">
    <name type="scientific">Maribacter litopenaei</name>
    <dbReference type="NCBI Taxonomy" id="2976127"/>
    <lineage>
        <taxon>Bacteria</taxon>
        <taxon>Pseudomonadati</taxon>
        <taxon>Bacteroidota</taxon>
        <taxon>Flavobacteriia</taxon>
        <taxon>Flavobacteriales</taxon>
        <taxon>Flavobacteriaceae</taxon>
        <taxon>Maribacter</taxon>
    </lineage>
</organism>
<keyword evidence="1" id="KW-0680">Restriction system</keyword>
<evidence type="ECO:0000313" key="3">
    <source>
        <dbReference type="EMBL" id="UWX54336.1"/>
    </source>
</evidence>
<feature type="region of interest" description="Disordered" evidence="2">
    <location>
        <begin position="109"/>
        <end position="132"/>
    </location>
</feature>
<dbReference type="RefSeq" id="WP_260572189.1">
    <property type="nucleotide sequence ID" value="NZ_CP104205.1"/>
</dbReference>
<evidence type="ECO:0008006" key="5">
    <source>
        <dbReference type="Google" id="ProtNLM"/>
    </source>
</evidence>
<evidence type="ECO:0000256" key="2">
    <source>
        <dbReference type="SAM" id="MobiDB-lite"/>
    </source>
</evidence>
<gene>
    <name evidence="3" type="ORF">NYZ99_15470</name>
</gene>
<dbReference type="EMBL" id="CP104205">
    <property type="protein sequence ID" value="UWX54336.1"/>
    <property type="molecule type" value="Genomic_DNA"/>
</dbReference>
<dbReference type="Proteomes" id="UP001059209">
    <property type="component" value="Chromosome"/>
</dbReference>
<evidence type="ECO:0000256" key="1">
    <source>
        <dbReference type="ARBA" id="ARBA00022747"/>
    </source>
</evidence>
<dbReference type="PANTHER" id="PTHR30195:SF15">
    <property type="entry name" value="TYPE I RESTRICTION ENZYME HINDI ENDONUCLEASE SUBUNIT"/>
    <property type="match status" value="1"/>
</dbReference>
<dbReference type="PANTHER" id="PTHR30195">
    <property type="entry name" value="TYPE I SITE-SPECIFIC DEOXYRIBONUCLEASE PROTEIN SUBUNIT M AND R"/>
    <property type="match status" value="1"/>
</dbReference>
<dbReference type="InterPro" id="IPR027417">
    <property type="entry name" value="P-loop_NTPase"/>
</dbReference>
<proteinExistence type="predicted"/>
<reference evidence="3" key="1">
    <citation type="submission" date="2022-09" db="EMBL/GenBank/DDBJ databases">
        <title>Maribacter litopenaei sp. nov., isolated from the intestinal tract of the Pacific White Shrimp, Litopenaeus vannamei.</title>
        <authorList>
            <person name="Kim S.Y."/>
            <person name="Hwang C.Y."/>
        </authorList>
    </citation>
    <scope>NUCLEOTIDE SEQUENCE</scope>
    <source>
        <strain evidence="3">HL-LV01</strain>
    </source>
</reference>
<name>A0ABY5Y684_9FLAO</name>
<dbReference type="InterPro" id="IPR051268">
    <property type="entry name" value="Type-I_R_enzyme_R_subunit"/>
</dbReference>
<feature type="compositionally biased region" description="Polar residues" evidence="2">
    <location>
        <begin position="119"/>
        <end position="132"/>
    </location>
</feature>
<protein>
    <recommendedName>
        <fullName evidence="5">Phage terminase, small subunit, putative, P27 family</fullName>
    </recommendedName>
</protein>
<keyword evidence="4" id="KW-1185">Reference proteome</keyword>
<sequence length="132" mass="14774">MPLLYEGKHALQDVNAAPLDNYFNMISEPLTPYERADLKKKFSKADQLNIAEQKIYAICWDITKHYQKNFQGTGFKGQVVCQSKAAAVKYKNFLDSIGLVTSELVISPPDEREGEDSAFGQTPHSVKQFGTA</sequence>
<dbReference type="Gene3D" id="3.40.50.300">
    <property type="entry name" value="P-loop containing nucleotide triphosphate hydrolases"/>
    <property type="match status" value="1"/>
</dbReference>
<accession>A0ABY5Y684</accession>
<evidence type="ECO:0000313" key="4">
    <source>
        <dbReference type="Proteomes" id="UP001059209"/>
    </source>
</evidence>